<keyword evidence="4" id="KW-1185">Reference proteome</keyword>
<dbReference type="InterPro" id="IPR006652">
    <property type="entry name" value="Kelch_1"/>
</dbReference>
<dbReference type="Gene3D" id="1.25.40.420">
    <property type="match status" value="1"/>
</dbReference>
<dbReference type="SUPFAM" id="SSF117281">
    <property type="entry name" value="Kelch motif"/>
    <property type="match status" value="1"/>
</dbReference>
<dbReference type="PANTHER" id="PTHR24412:SF489">
    <property type="entry name" value="RING FINGER DOMAIN AND KELCH REPEAT-CONTAINING PROTEIN DDB_G0271372"/>
    <property type="match status" value="1"/>
</dbReference>
<dbReference type="Gene3D" id="2.120.10.80">
    <property type="entry name" value="Kelch-type beta propeller"/>
    <property type="match status" value="1"/>
</dbReference>
<dbReference type="AlphaFoldDB" id="A0AA89C743"/>
<comment type="caution">
    <text evidence="3">The sequence shown here is derived from an EMBL/GenBank/DDBJ whole genome shotgun (WGS) entry which is preliminary data.</text>
</comment>
<dbReference type="Pfam" id="PF01344">
    <property type="entry name" value="Kelch_1"/>
    <property type="match status" value="2"/>
</dbReference>
<keyword evidence="1" id="KW-0880">Kelch repeat</keyword>
<dbReference type="InterPro" id="IPR015915">
    <property type="entry name" value="Kelch-typ_b-propeller"/>
</dbReference>
<dbReference type="EMBL" id="VSWD01000007">
    <property type="protein sequence ID" value="KAK3097590.1"/>
    <property type="molecule type" value="Genomic_DNA"/>
</dbReference>
<organism evidence="3 4">
    <name type="scientific">Pinctada imbricata</name>
    <name type="common">Atlantic pearl-oyster</name>
    <name type="synonym">Pinctada martensii</name>
    <dbReference type="NCBI Taxonomy" id="66713"/>
    <lineage>
        <taxon>Eukaryota</taxon>
        <taxon>Metazoa</taxon>
        <taxon>Spiralia</taxon>
        <taxon>Lophotrochozoa</taxon>
        <taxon>Mollusca</taxon>
        <taxon>Bivalvia</taxon>
        <taxon>Autobranchia</taxon>
        <taxon>Pteriomorphia</taxon>
        <taxon>Pterioida</taxon>
        <taxon>Pterioidea</taxon>
        <taxon>Pteriidae</taxon>
        <taxon>Pinctada</taxon>
    </lineage>
</organism>
<accession>A0AA89C743</accession>
<name>A0AA89C743_PINIB</name>
<reference evidence="3" key="1">
    <citation type="submission" date="2019-08" db="EMBL/GenBank/DDBJ databases">
        <title>The improved chromosome-level genome for the pearl oyster Pinctada fucata martensii using PacBio sequencing and Hi-C.</title>
        <authorList>
            <person name="Zheng Z."/>
        </authorList>
    </citation>
    <scope>NUCLEOTIDE SEQUENCE</scope>
    <source>
        <strain evidence="3">ZZ-2019</strain>
        <tissue evidence="3">Adductor muscle</tissue>
    </source>
</reference>
<dbReference type="PANTHER" id="PTHR24412">
    <property type="entry name" value="KELCH PROTEIN"/>
    <property type="match status" value="1"/>
</dbReference>
<sequence length="499" mass="56560">MTSAMDQFAFERKKQNVLKTKIIESSVQNKENALAILQTLPRHVQHNVLWYLTSFDHGEPDIAVEDVHHYLQISAVLSGLERLRSQCEVVLLNNLTAENAIYMLHEGEKHGLRRLEKESIYAISQHLRSIAYQPEFLTLEKHQIQSIIEHHPGDESLLKQFAGIWDQVFGTETAKPIGSPKSDESDFEQTQQHGDSCVRRFGLSFMTNEKHHLQVAVRDFSTHQVYTTNCTNEVGKVVKVSPNFTACVIQVTESDPPHIFITGGADDNRLTLECDIVRGKWKRRKSMTWGREGHVLCTLNNTIYAIGGFRRKGDERHLVRDIEKYDCEKKTWSSMTSLATPVYSCAAVSVGCKIFIIGGKNALGSEVNEIQVLDTEKGTLSVFNGLPQNCAIGKAILMNNAIFFASTAGHLIRIDPCTMYIQNLKPQPQTSNNFALFSAEDYLVITYHGDNGSKEVCTYKYMPDKWSSIDRYTDKHAFRVYGHCTVMYPKQIMQVPFCD</sequence>
<keyword evidence="2" id="KW-0677">Repeat</keyword>
<evidence type="ECO:0000256" key="2">
    <source>
        <dbReference type="ARBA" id="ARBA00022737"/>
    </source>
</evidence>
<dbReference type="SMART" id="SM00612">
    <property type="entry name" value="Kelch"/>
    <property type="match status" value="3"/>
</dbReference>
<evidence type="ECO:0000313" key="4">
    <source>
        <dbReference type="Proteomes" id="UP001186944"/>
    </source>
</evidence>
<evidence type="ECO:0000256" key="1">
    <source>
        <dbReference type="ARBA" id="ARBA00022441"/>
    </source>
</evidence>
<proteinExistence type="predicted"/>
<evidence type="ECO:0000313" key="3">
    <source>
        <dbReference type="EMBL" id="KAK3097590.1"/>
    </source>
</evidence>
<gene>
    <name evidence="3" type="ORF">FSP39_011205</name>
</gene>
<dbReference type="Proteomes" id="UP001186944">
    <property type="component" value="Unassembled WGS sequence"/>
</dbReference>
<dbReference type="CDD" id="cd14733">
    <property type="entry name" value="BACK"/>
    <property type="match status" value="1"/>
</dbReference>
<protein>
    <submittedName>
        <fullName evidence="3">Uncharacterized protein</fullName>
    </submittedName>
</protein>